<dbReference type="Pfam" id="PF04055">
    <property type="entry name" value="Radical_SAM"/>
    <property type="match status" value="1"/>
</dbReference>
<evidence type="ECO:0000313" key="10">
    <source>
        <dbReference type="EMBL" id="QNO55454.1"/>
    </source>
</evidence>
<feature type="binding site" evidence="8">
    <location>
        <position position="41"/>
    </location>
    <ligand>
        <name>Mg(2+)</name>
        <dbReference type="ChEBI" id="CHEBI:18420"/>
    </ligand>
</feature>
<comment type="pathway">
    <text evidence="8">Purine metabolism; 7-cyano-7-deazaguanine biosynthesis.</text>
</comment>
<dbReference type="SFLD" id="SFLDS00029">
    <property type="entry name" value="Radical_SAM"/>
    <property type="match status" value="1"/>
</dbReference>
<feature type="binding site" evidence="8">
    <location>
        <position position="39"/>
    </location>
    <ligand>
        <name>[4Fe-4S] cluster</name>
        <dbReference type="ChEBI" id="CHEBI:49883"/>
        <note>4Fe-4S-S-AdoMet</note>
    </ligand>
</feature>
<dbReference type="SUPFAM" id="SSF102114">
    <property type="entry name" value="Radical SAM enzymes"/>
    <property type="match status" value="1"/>
</dbReference>
<dbReference type="EMBL" id="MT631615">
    <property type="protein sequence ID" value="QNO55454.1"/>
    <property type="molecule type" value="Genomic_DNA"/>
</dbReference>
<dbReference type="Gene3D" id="3.20.20.70">
    <property type="entry name" value="Aldolase class I"/>
    <property type="match status" value="1"/>
</dbReference>
<accession>A0A7G9Z5C0</accession>
<dbReference type="HAMAP" id="MF_00917">
    <property type="entry name" value="QueE"/>
    <property type="match status" value="1"/>
</dbReference>
<proteinExistence type="inferred from homology"/>
<evidence type="ECO:0000256" key="2">
    <source>
        <dbReference type="ARBA" id="ARBA00022691"/>
    </source>
</evidence>
<comment type="subunit">
    <text evidence="8">Homodimer.</text>
</comment>
<protein>
    <recommendedName>
        <fullName evidence="8">7-carboxy-7-deazaguanine synthase</fullName>
        <shortName evidence="8">CDG synthase</shortName>
        <ecNumber evidence="8">4.3.99.3</ecNumber>
    </recommendedName>
    <alternativeName>
        <fullName evidence="8">Archaeosine biosynthesis protein QueE</fullName>
    </alternativeName>
</protein>
<keyword evidence="6 8" id="KW-0411">Iron-sulfur</keyword>
<dbReference type="PANTHER" id="PTHR42836">
    <property type="entry name" value="7-CARBOXY-7-DEAZAGUANINE SYNTHASE"/>
    <property type="match status" value="1"/>
</dbReference>
<dbReference type="PANTHER" id="PTHR42836:SF1">
    <property type="entry name" value="7-CARBOXY-7-DEAZAGUANINE SYNTHASE"/>
    <property type="match status" value="1"/>
</dbReference>
<dbReference type="EC" id="4.3.99.3" evidence="8"/>
<evidence type="ECO:0000256" key="4">
    <source>
        <dbReference type="ARBA" id="ARBA00022842"/>
    </source>
</evidence>
<feature type="binding site" evidence="8">
    <location>
        <position position="103"/>
    </location>
    <ligand>
        <name>substrate</name>
    </ligand>
</feature>
<organism evidence="10">
    <name type="scientific">Candidatus Methanophaga sp. ANME-1 ERB7</name>
    <dbReference type="NCBI Taxonomy" id="2759913"/>
    <lineage>
        <taxon>Archaea</taxon>
        <taxon>Methanobacteriati</taxon>
        <taxon>Methanobacteriota</taxon>
        <taxon>Stenosarchaea group</taxon>
        <taxon>Methanomicrobia</taxon>
        <taxon>Candidatus Methanophagales</taxon>
        <taxon>Candidatus Methanophagaceae</taxon>
        <taxon>Candidatus Methanophaga</taxon>
    </lineage>
</organism>
<dbReference type="GO" id="GO:0016840">
    <property type="term" value="F:carbon-nitrogen lyase activity"/>
    <property type="evidence" value="ECO:0007669"/>
    <property type="project" value="UniProtKB-UniRule"/>
</dbReference>
<name>A0A7G9Z5C0_9EURY</name>
<dbReference type="InterPro" id="IPR007197">
    <property type="entry name" value="rSAM"/>
</dbReference>
<feature type="domain" description="Radical SAM core" evidence="9">
    <location>
        <begin position="19"/>
        <end position="263"/>
    </location>
</feature>
<keyword evidence="7 8" id="KW-0456">Lyase</keyword>
<evidence type="ECO:0000256" key="8">
    <source>
        <dbReference type="HAMAP-Rule" id="MF_00917"/>
    </source>
</evidence>
<sequence length="263" mass="29363">MKSGYITELFSSFQGEGPYVGRRQIFIRFAGCPYSCFYCDTPSAKEPKPSLCTVFGNVKKNNISFGKAFLSKKRFIVNPMPSHLVLELLTELRTPDLHSISYTGGEPLFSAAFVKEIAKGAREMHLKNYIETNGYSARAFASLADHFDFASIDIKLRCHQASTDYDKQYKNELECIRISADRGLETIVKVVVIKGTAIDEIEKICKDLVGLNIKFVLQPVTDESAQKDIVPGINELFAISELAGAFLPDVMVIPQVHKILRIP</sequence>
<dbReference type="GO" id="GO:0051539">
    <property type="term" value="F:4 iron, 4 sulfur cluster binding"/>
    <property type="evidence" value="ECO:0007669"/>
    <property type="project" value="UniProtKB-UniRule"/>
</dbReference>
<comment type="similarity">
    <text evidence="8">Belongs to the radical SAM superfamily. 7-carboxy-7-deazaguanine synthase family.</text>
</comment>
<comment type="cofactor">
    <cofactor evidence="8">
        <name>Mg(2+)</name>
        <dbReference type="ChEBI" id="CHEBI:18420"/>
    </cofactor>
</comment>
<evidence type="ECO:0000256" key="7">
    <source>
        <dbReference type="ARBA" id="ARBA00023239"/>
    </source>
</evidence>
<evidence type="ECO:0000256" key="3">
    <source>
        <dbReference type="ARBA" id="ARBA00022723"/>
    </source>
</evidence>
<feature type="binding site" evidence="8">
    <location>
        <position position="28"/>
    </location>
    <ligand>
        <name>substrate</name>
    </ligand>
</feature>
<dbReference type="PROSITE" id="PS51918">
    <property type="entry name" value="RADICAL_SAM"/>
    <property type="match status" value="1"/>
</dbReference>
<keyword evidence="1 8" id="KW-0004">4Fe-4S</keyword>
<dbReference type="GO" id="GO:1904047">
    <property type="term" value="F:S-adenosyl-L-methionine binding"/>
    <property type="evidence" value="ECO:0007669"/>
    <property type="project" value="UniProtKB-UniRule"/>
</dbReference>
<evidence type="ECO:0000259" key="9">
    <source>
        <dbReference type="PROSITE" id="PS51918"/>
    </source>
</evidence>
<dbReference type="InterPro" id="IPR058240">
    <property type="entry name" value="rSAM_sf"/>
</dbReference>
<comment type="caution">
    <text evidence="8">Lacks conserved residue(s) required for the propagation of feature annotation.</text>
</comment>
<keyword evidence="4 8" id="KW-0460">Magnesium</keyword>
<keyword evidence="2 8" id="KW-0949">S-adenosyl-L-methionine</keyword>
<dbReference type="InterPro" id="IPR024924">
    <property type="entry name" value="7-CO-7-deazaguanine_synth-like"/>
</dbReference>
<evidence type="ECO:0000256" key="5">
    <source>
        <dbReference type="ARBA" id="ARBA00023004"/>
    </source>
</evidence>
<evidence type="ECO:0000256" key="6">
    <source>
        <dbReference type="ARBA" id="ARBA00023014"/>
    </source>
</evidence>
<feature type="binding site" evidence="8">
    <location>
        <position position="105"/>
    </location>
    <ligand>
        <name>S-adenosyl-L-methionine</name>
        <dbReference type="ChEBI" id="CHEBI:59789"/>
    </ligand>
</feature>
<dbReference type="InterPro" id="IPR013785">
    <property type="entry name" value="Aldolase_TIM"/>
</dbReference>
<keyword evidence="5 8" id="KW-0408">Iron</keyword>
<dbReference type="GO" id="GO:0000287">
    <property type="term" value="F:magnesium ion binding"/>
    <property type="evidence" value="ECO:0007669"/>
    <property type="project" value="UniProtKB-UniRule"/>
</dbReference>
<comment type="function">
    <text evidence="8">Catalyzes the complex heterocyclic radical-mediated conversion of 6-carboxy-5,6,7,8-tetrahydropterin (CPH4) to 7-carboxy-7-deazaguanine (CDG), a step common to the biosynthetic pathways of all 7-deazapurine-containing compounds.</text>
</comment>
<reference evidence="10" key="1">
    <citation type="submission" date="2020-06" db="EMBL/GenBank/DDBJ databases">
        <title>Unique genomic features of the anaerobic methanotrophic archaea.</title>
        <authorList>
            <person name="Chadwick G.L."/>
            <person name="Skennerton C.T."/>
            <person name="Laso-Perez R."/>
            <person name="Leu A.O."/>
            <person name="Speth D.R."/>
            <person name="Yu H."/>
            <person name="Morgan-Lang C."/>
            <person name="Hatzenpichler R."/>
            <person name="Goudeau D."/>
            <person name="Malmstrom R."/>
            <person name="Brazelton W.J."/>
            <person name="Woyke T."/>
            <person name="Hallam S.J."/>
            <person name="Tyson G.W."/>
            <person name="Wegener G."/>
            <person name="Boetius A."/>
            <person name="Orphan V."/>
        </authorList>
    </citation>
    <scope>NUCLEOTIDE SEQUENCE</scope>
</reference>
<dbReference type="AlphaFoldDB" id="A0A7G9Z5C0"/>
<feature type="binding site" evidence="8">
    <location>
        <begin position="13"/>
        <end position="15"/>
    </location>
    <ligand>
        <name>substrate</name>
    </ligand>
</feature>
<keyword evidence="3 8" id="KW-0479">Metal-binding</keyword>
<gene>
    <name evidence="8 10" type="primary">queE</name>
    <name evidence="10" type="ORF">DEIOECNE_00004</name>
</gene>
<feature type="binding site" evidence="8">
    <location>
        <position position="32"/>
    </location>
    <ligand>
        <name>[4Fe-4S] cluster</name>
        <dbReference type="ChEBI" id="CHEBI:49883"/>
        <note>4Fe-4S-S-AdoMet</note>
    </ligand>
</feature>
<feature type="binding site" evidence="8">
    <location>
        <position position="263"/>
    </location>
    <ligand>
        <name>substrate</name>
    </ligand>
</feature>
<comment type="cofactor">
    <cofactor evidence="8">
        <name>[4Fe-4S] cluster</name>
        <dbReference type="ChEBI" id="CHEBI:49883"/>
    </cofactor>
    <text evidence="8">Binds 1 [4Fe-4S] cluster. The cluster is coordinated with 3 cysteines and an exchangeable S-adenosyl-L-methionine.</text>
</comment>
<dbReference type="UniPathway" id="UPA00391"/>
<feature type="binding site" evidence="8">
    <location>
        <position position="36"/>
    </location>
    <ligand>
        <name>[4Fe-4S] cluster</name>
        <dbReference type="ChEBI" id="CHEBI:49883"/>
        <note>4Fe-4S-S-AdoMet</note>
    </ligand>
</feature>
<comment type="catalytic activity">
    <reaction evidence="8">
        <text>6-carboxy-5,6,7,8-tetrahydropterin + H(+) = 7-carboxy-7-carbaguanine + NH4(+)</text>
        <dbReference type="Rhea" id="RHEA:27974"/>
        <dbReference type="ChEBI" id="CHEBI:15378"/>
        <dbReference type="ChEBI" id="CHEBI:28938"/>
        <dbReference type="ChEBI" id="CHEBI:61032"/>
        <dbReference type="ChEBI" id="CHEBI:61036"/>
        <dbReference type="EC" id="4.3.99.3"/>
    </reaction>
</comment>
<evidence type="ECO:0000256" key="1">
    <source>
        <dbReference type="ARBA" id="ARBA00022485"/>
    </source>
</evidence>
<feature type="binding site" evidence="8">
    <location>
        <begin position="38"/>
        <end position="40"/>
    </location>
    <ligand>
        <name>S-adenosyl-L-methionine</name>
        <dbReference type="ChEBI" id="CHEBI:59789"/>
    </ligand>
</feature>
<comment type="cofactor">
    <cofactor evidence="8">
        <name>S-adenosyl-L-methionine</name>
        <dbReference type="ChEBI" id="CHEBI:59789"/>
    </cofactor>
    <text evidence="8">Binds 1 S-adenosyl-L-methionine per subunit.</text>
</comment>